<accession>A0A0C3NDK2</accession>
<dbReference type="Proteomes" id="UP000054217">
    <property type="component" value="Unassembled WGS sequence"/>
</dbReference>
<reference evidence="2" key="2">
    <citation type="submission" date="2015-01" db="EMBL/GenBank/DDBJ databases">
        <title>Evolutionary Origins and Diversification of the Mycorrhizal Mutualists.</title>
        <authorList>
            <consortium name="DOE Joint Genome Institute"/>
            <consortium name="Mycorrhizal Genomics Consortium"/>
            <person name="Kohler A."/>
            <person name="Kuo A."/>
            <person name="Nagy L.G."/>
            <person name="Floudas D."/>
            <person name="Copeland A."/>
            <person name="Barry K.W."/>
            <person name="Cichocki N."/>
            <person name="Veneault-Fourrey C."/>
            <person name="LaButti K."/>
            <person name="Lindquist E.A."/>
            <person name="Lipzen A."/>
            <person name="Lundell T."/>
            <person name="Morin E."/>
            <person name="Murat C."/>
            <person name="Riley R."/>
            <person name="Ohm R."/>
            <person name="Sun H."/>
            <person name="Tunlid A."/>
            <person name="Henrissat B."/>
            <person name="Grigoriev I.V."/>
            <person name="Hibbett D.S."/>
            <person name="Martin F."/>
        </authorList>
    </citation>
    <scope>NUCLEOTIDE SEQUENCE [LARGE SCALE GENOMIC DNA]</scope>
    <source>
        <strain evidence="2">Marx 270</strain>
    </source>
</reference>
<dbReference type="InParanoid" id="A0A0C3NDK2"/>
<dbReference type="EMBL" id="KN832131">
    <property type="protein sequence ID" value="KIN93840.1"/>
    <property type="molecule type" value="Genomic_DNA"/>
</dbReference>
<gene>
    <name evidence="1" type="ORF">M404DRAFT_1008707</name>
</gene>
<reference evidence="1 2" key="1">
    <citation type="submission" date="2014-04" db="EMBL/GenBank/DDBJ databases">
        <authorList>
            <consortium name="DOE Joint Genome Institute"/>
            <person name="Kuo A."/>
            <person name="Kohler A."/>
            <person name="Costa M.D."/>
            <person name="Nagy L.G."/>
            <person name="Floudas D."/>
            <person name="Copeland A."/>
            <person name="Barry K.W."/>
            <person name="Cichocki N."/>
            <person name="Veneault-Fourrey C."/>
            <person name="LaButti K."/>
            <person name="Lindquist E.A."/>
            <person name="Lipzen A."/>
            <person name="Lundell T."/>
            <person name="Morin E."/>
            <person name="Murat C."/>
            <person name="Sun H."/>
            <person name="Tunlid A."/>
            <person name="Henrissat B."/>
            <person name="Grigoriev I.V."/>
            <person name="Hibbett D.S."/>
            <person name="Martin F."/>
            <person name="Nordberg H.P."/>
            <person name="Cantor M.N."/>
            <person name="Hua S.X."/>
        </authorList>
    </citation>
    <scope>NUCLEOTIDE SEQUENCE [LARGE SCALE GENOMIC DNA]</scope>
    <source>
        <strain evidence="1 2">Marx 270</strain>
    </source>
</reference>
<dbReference type="AlphaFoldDB" id="A0A0C3NDK2"/>
<keyword evidence="2" id="KW-1185">Reference proteome</keyword>
<dbReference type="HOGENOM" id="CLU_2729260_0_0_1"/>
<proteinExistence type="predicted"/>
<evidence type="ECO:0000313" key="1">
    <source>
        <dbReference type="EMBL" id="KIN93840.1"/>
    </source>
</evidence>
<evidence type="ECO:0000313" key="2">
    <source>
        <dbReference type="Proteomes" id="UP000054217"/>
    </source>
</evidence>
<sequence length="77" mass="8395">MPDPSVLKPPVPPSPFVRGLRRAVSYDIPCITVLSPPVLRLFCSFATSGGTSTLLNSLFQFNAKPRTECTNDFCPKP</sequence>
<protein>
    <submittedName>
        <fullName evidence="1">Uncharacterized protein</fullName>
    </submittedName>
</protein>
<name>A0A0C3NDK2_PISTI</name>
<organism evidence="1 2">
    <name type="scientific">Pisolithus tinctorius Marx 270</name>
    <dbReference type="NCBI Taxonomy" id="870435"/>
    <lineage>
        <taxon>Eukaryota</taxon>
        <taxon>Fungi</taxon>
        <taxon>Dikarya</taxon>
        <taxon>Basidiomycota</taxon>
        <taxon>Agaricomycotina</taxon>
        <taxon>Agaricomycetes</taxon>
        <taxon>Agaricomycetidae</taxon>
        <taxon>Boletales</taxon>
        <taxon>Sclerodermatineae</taxon>
        <taxon>Pisolithaceae</taxon>
        <taxon>Pisolithus</taxon>
    </lineage>
</organism>